<reference evidence="1" key="3">
    <citation type="submission" date="2022-06" db="UniProtKB">
        <authorList>
            <consortium name="EnsemblPlants"/>
        </authorList>
    </citation>
    <scope>IDENTIFICATION</scope>
</reference>
<protein>
    <submittedName>
        <fullName evidence="1">Uncharacterized protein</fullName>
    </submittedName>
</protein>
<dbReference type="Gramene" id="TuG1812G0700004352.01.T06">
    <property type="protein sequence ID" value="TuG1812G0700004352.01.T06"/>
    <property type="gene ID" value="TuG1812G0700004352.01"/>
</dbReference>
<name>A0A8R7R5X3_TRIUA</name>
<organism evidence="1 2">
    <name type="scientific">Triticum urartu</name>
    <name type="common">Red wild einkorn</name>
    <name type="synonym">Crithodium urartu</name>
    <dbReference type="NCBI Taxonomy" id="4572"/>
    <lineage>
        <taxon>Eukaryota</taxon>
        <taxon>Viridiplantae</taxon>
        <taxon>Streptophyta</taxon>
        <taxon>Embryophyta</taxon>
        <taxon>Tracheophyta</taxon>
        <taxon>Spermatophyta</taxon>
        <taxon>Magnoliopsida</taxon>
        <taxon>Liliopsida</taxon>
        <taxon>Poales</taxon>
        <taxon>Poaceae</taxon>
        <taxon>BOP clade</taxon>
        <taxon>Pooideae</taxon>
        <taxon>Triticodae</taxon>
        <taxon>Triticeae</taxon>
        <taxon>Triticinae</taxon>
        <taxon>Triticum</taxon>
    </lineage>
</organism>
<accession>A0A8R7R5X3</accession>
<evidence type="ECO:0000313" key="2">
    <source>
        <dbReference type="Proteomes" id="UP000015106"/>
    </source>
</evidence>
<reference evidence="2" key="1">
    <citation type="journal article" date="2013" name="Nature">
        <title>Draft genome of the wheat A-genome progenitor Triticum urartu.</title>
        <authorList>
            <person name="Ling H.Q."/>
            <person name="Zhao S."/>
            <person name="Liu D."/>
            <person name="Wang J."/>
            <person name="Sun H."/>
            <person name="Zhang C."/>
            <person name="Fan H."/>
            <person name="Li D."/>
            <person name="Dong L."/>
            <person name="Tao Y."/>
            <person name="Gao C."/>
            <person name="Wu H."/>
            <person name="Li Y."/>
            <person name="Cui Y."/>
            <person name="Guo X."/>
            <person name="Zheng S."/>
            <person name="Wang B."/>
            <person name="Yu K."/>
            <person name="Liang Q."/>
            <person name="Yang W."/>
            <person name="Lou X."/>
            <person name="Chen J."/>
            <person name="Feng M."/>
            <person name="Jian J."/>
            <person name="Zhang X."/>
            <person name="Luo G."/>
            <person name="Jiang Y."/>
            <person name="Liu J."/>
            <person name="Wang Z."/>
            <person name="Sha Y."/>
            <person name="Zhang B."/>
            <person name="Wu H."/>
            <person name="Tang D."/>
            <person name="Shen Q."/>
            <person name="Xue P."/>
            <person name="Zou S."/>
            <person name="Wang X."/>
            <person name="Liu X."/>
            <person name="Wang F."/>
            <person name="Yang Y."/>
            <person name="An X."/>
            <person name="Dong Z."/>
            <person name="Zhang K."/>
            <person name="Zhang X."/>
            <person name="Luo M.C."/>
            <person name="Dvorak J."/>
            <person name="Tong Y."/>
            <person name="Wang J."/>
            <person name="Yang H."/>
            <person name="Li Z."/>
            <person name="Wang D."/>
            <person name="Zhang A."/>
            <person name="Wang J."/>
        </authorList>
    </citation>
    <scope>NUCLEOTIDE SEQUENCE</scope>
    <source>
        <strain evidence="2">cv. G1812</strain>
    </source>
</reference>
<proteinExistence type="predicted"/>
<keyword evidence="2" id="KW-1185">Reference proteome</keyword>
<reference evidence="1" key="2">
    <citation type="submission" date="2018-03" db="EMBL/GenBank/DDBJ databases">
        <title>The Triticum urartu genome reveals the dynamic nature of wheat genome evolution.</title>
        <authorList>
            <person name="Ling H."/>
            <person name="Ma B."/>
            <person name="Shi X."/>
            <person name="Liu H."/>
            <person name="Dong L."/>
            <person name="Sun H."/>
            <person name="Cao Y."/>
            <person name="Gao Q."/>
            <person name="Zheng S."/>
            <person name="Li Y."/>
            <person name="Yu Y."/>
            <person name="Du H."/>
            <person name="Qi M."/>
            <person name="Li Y."/>
            <person name="Yu H."/>
            <person name="Cui Y."/>
            <person name="Wang N."/>
            <person name="Chen C."/>
            <person name="Wu H."/>
            <person name="Zhao Y."/>
            <person name="Zhang J."/>
            <person name="Li Y."/>
            <person name="Zhou W."/>
            <person name="Zhang B."/>
            <person name="Hu W."/>
            <person name="Eijk M."/>
            <person name="Tang J."/>
            <person name="Witsenboer H."/>
            <person name="Zhao S."/>
            <person name="Li Z."/>
            <person name="Zhang A."/>
            <person name="Wang D."/>
            <person name="Liang C."/>
        </authorList>
    </citation>
    <scope>NUCLEOTIDE SEQUENCE [LARGE SCALE GENOMIC DNA]</scope>
    <source>
        <strain evidence="1">cv. G1812</strain>
    </source>
</reference>
<dbReference type="InterPro" id="IPR011990">
    <property type="entry name" value="TPR-like_helical_dom_sf"/>
</dbReference>
<dbReference type="Proteomes" id="UP000015106">
    <property type="component" value="Chromosome 7"/>
</dbReference>
<dbReference type="Gene3D" id="1.25.40.10">
    <property type="entry name" value="Tetratricopeptide repeat domain"/>
    <property type="match status" value="1"/>
</dbReference>
<dbReference type="AlphaFoldDB" id="A0A8R7R5X3"/>
<dbReference type="Pfam" id="PF12895">
    <property type="entry name" value="ANAPC3"/>
    <property type="match status" value="1"/>
</dbReference>
<evidence type="ECO:0000313" key="1">
    <source>
        <dbReference type="EnsemblPlants" id="TuG1812G0700004352.01.T06"/>
    </source>
</evidence>
<sequence length="153" mass="17439">MVDRVHSSLRLFMNRNAVFLCERLCAQFPAETNVQLLATCYLHNNQPYAAYHILKGKKLPESRYLFAISCFRMNLLREAEETLCPVNEPNVEVPSGATGHYLLGLIYRSVIHGRTELCSVCFDLLDMVHCIYLTPPVGTLAEWQLQPSNSHKL</sequence>
<dbReference type="EnsemblPlants" id="TuG1812G0700004352.01.T06">
    <property type="protein sequence ID" value="TuG1812G0700004352.01.T06"/>
    <property type="gene ID" value="TuG1812G0700004352.01"/>
</dbReference>